<dbReference type="GO" id="GO:0015031">
    <property type="term" value="P:protein transport"/>
    <property type="evidence" value="ECO:0007669"/>
    <property type="project" value="InterPro"/>
</dbReference>
<dbReference type="Proteomes" id="UP000295252">
    <property type="component" value="Unassembled WGS sequence"/>
</dbReference>
<evidence type="ECO:0000313" key="4">
    <source>
        <dbReference type="EMBL" id="CDP21000.1"/>
    </source>
</evidence>
<keyword evidence="2" id="KW-0150">Chloroplast</keyword>
<protein>
    <submittedName>
        <fullName evidence="4">DH200=94 genomic scaffold, scaffold_2236</fullName>
    </submittedName>
</protein>
<organism evidence="4 5">
    <name type="scientific">Coffea canephora</name>
    <name type="common">Robusta coffee</name>
    <dbReference type="NCBI Taxonomy" id="49390"/>
    <lineage>
        <taxon>Eukaryota</taxon>
        <taxon>Viridiplantae</taxon>
        <taxon>Streptophyta</taxon>
        <taxon>Embryophyta</taxon>
        <taxon>Tracheophyta</taxon>
        <taxon>Spermatophyta</taxon>
        <taxon>Magnoliopsida</taxon>
        <taxon>eudicotyledons</taxon>
        <taxon>Gunneridae</taxon>
        <taxon>Pentapetalae</taxon>
        <taxon>asterids</taxon>
        <taxon>lamiids</taxon>
        <taxon>Gentianales</taxon>
        <taxon>Rubiaceae</taxon>
        <taxon>Ixoroideae</taxon>
        <taxon>Gardenieae complex</taxon>
        <taxon>Bertiereae - Coffeeae clade</taxon>
        <taxon>Coffeeae</taxon>
        <taxon>Coffea</taxon>
    </lineage>
</organism>
<dbReference type="InterPro" id="IPR007378">
    <property type="entry name" value="Tic22-like"/>
</dbReference>
<evidence type="ECO:0000256" key="3">
    <source>
        <dbReference type="ARBA" id="ARBA00022640"/>
    </source>
</evidence>
<keyword evidence="5" id="KW-1185">Reference proteome</keyword>
<dbReference type="PANTHER" id="PTHR33926:SF4">
    <property type="entry name" value="PROTEIN TIC 22, CHLOROPLASTIC"/>
    <property type="match status" value="1"/>
</dbReference>
<dbReference type="GO" id="GO:0009507">
    <property type="term" value="C:chloroplast"/>
    <property type="evidence" value="ECO:0007669"/>
    <property type="project" value="UniProtKB-SubCell"/>
</dbReference>
<proteinExistence type="predicted"/>
<name>A0A068VJJ8_COFCA</name>
<dbReference type="PANTHER" id="PTHR33926">
    <property type="entry name" value="PROTEIN TIC 22, CHLOROPLASTIC"/>
    <property type="match status" value="1"/>
</dbReference>
<dbReference type="OrthoDB" id="1740982at2759"/>
<keyword evidence="3" id="KW-0934">Plastid</keyword>
<comment type="subcellular location">
    <subcellularLocation>
        <location evidence="1">Plastid</location>
        <location evidence="1">Chloroplast</location>
    </subcellularLocation>
</comment>
<dbReference type="AlphaFoldDB" id="A0A068VJJ8"/>
<dbReference type="STRING" id="49390.A0A068VJJ8"/>
<sequence length="140" mass="15053">MKAPKKLVGPTSPNSFLSFSAFLHQHTLRLSAKLATLLLPAHSSSSPILLPFASASHSQQPPRHAAAVATSSETLSSDHVAKTLAGTSIYTVSNSNNEVVLISGLDGAKSIDLLCFRREDAETFLAQVRGKNRDHWTTKF</sequence>
<dbReference type="Pfam" id="PF04278">
    <property type="entry name" value="Tic22"/>
    <property type="match status" value="1"/>
</dbReference>
<gene>
    <name evidence="4" type="ORF">GSCOC_T00010532001</name>
</gene>
<evidence type="ECO:0000313" key="5">
    <source>
        <dbReference type="Proteomes" id="UP000295252"/>
    </source>
</evidence>
<dbReference type="InParanoid" id="A0A068VJJ8"/>
<dbReference type="PhylomeDB" id="A0A068VJJ8"/>
<dbReference type="Gramene" id="CDP21000">
    <property type="protein sequence ID" value="CDP21000"/>
    <property type="gene ID" value="GSCOC_T00010532001"/>
</dbReference>
<accession>A0A068VJJ8</accession>
<evidence type="ECO:0000256" key="1">
    <source>
        <dbReference type="ARBA" id="ARBA00004229"/>
    </source>
</evidence>
<dbReference type="EMBL" id="HG741320">
    <property type="protein sequence ID" value="CDP21000.1"/>
    <property type="molecule type" value="Genomic_DNA"/>
</dbReference>
<reference evidence="5" key="1">
    <citation type="journal article" date="2014" name="Science">
        <title>The coffee genome provides insight into the convergent evolution of caffeine biosynthesis.</title>
        <authorList>
            <person name="Denoeud F."/>
            <person name="Carretero-Paulet L."/>
            <person name="Dereeper A."/>
            <person name="Droc G."/>
            <person name="Guyot R."/>
            <person name="Pietrella M."/>
            <person name="Zheng C."/>
            <person name="Alberti A."/>
            <person name="Anthony F."/>
            <person name="Aprea G."/>
            <person name="Aury J.M."/>
            <person name="Bento P."/>
            <person name="Bernard M."/>
            <person name="Bocs S."/>
            <person name="Campa C."/>
            <person name="Cenci A."/>
            <person name="Combes M.C."/>
            <person name="Crouzillat D."/>
            <person name="Da Silva C."/>
            <person name="Daddiego L."/>
            <person name="De Bellis F."/>
            <person name="Dussert S."/>
            <person name="Garsmeur O."/>
            <person name="Gayraud T."/>
            <person name="Guignon V."/>
            <person name="Jahn K."/>
            <person name="Jamilloux V."/>
            <person name="Joet T."/>
            <person name="Labadie K."/>
            <person name="Lan T."/>
            <person name="Leclercq J."/>
            <person name="Lepelley M."/>
            <person name="Leroy T."/>
            <person name="Li L.T."/>
            <person name="Librado P."/>
            <person name="Lopez L."/>
            <person name="Munoz A."/>
            <person name="Noel B."/>
            <person name="Pallavicini A."/>
            <person name="Perrotta G."/>
            <person name="Poncet V."/>
            <person name="Pot D."/>
            <person name="Priyono X."/>
            <person name="Rigoreau M."/>
            <person name="Rouard M."/>
            <person name="Rozas J."/>
            <person name="Tranchant-Dubreuil C."/>
            <person name="VanBuren R."/>
            <person name="Zhang Q."/>
            <person name="Andrade A.C."/>
            <person name="Argout X."/>
            <person name="Bertrand B."/>
            <person name="de Kochko A."/>
            <person name="Graziosi G."/>
            <person name="Henry R.J."/>
            <person name="Jayarama X."/>
            <person name="Ming R."/>
            <person name="Nagai C."/>
            <person name="Rounsley S."/>
            <person name="Sankoff D."/>
            <person name="Giuliano G."/>
            <person name="Albert V.A."/>
            <person name="Wincker P."/>
            <person name="Lashermes P."/>
        </authorList>
    </citation>
    <scope>NUCLEOTIDE SEQUENCE [LARGE SCALE GENOMIC DNA]</scope>
    <source>
        <strain evidence="5">cv. DH200-94</strain>
    </source>
</reference>
<evidence type="ECO:0000256" key="2">
    <source>
        <dbReference type="ARBA" id="ARBA00022528"/>
    </source>
</evidence>